<dbReference type="FunFam" id="3.40.50.300:FF:000134">
    <property type="entry name" value="Iron-enterobactin ABC transporter ATP-binding protein"/>
    <property type="match status" value="1"/>
</dbReference>
<dbReference type="Gene3D" id="3.40.50.300">
    <property type="entry name" value="P-loop containing nucleotide triphosphate hydrolases"/>
    <property type="match status" value="1"/>
</dbReference>
<dbReference type="InterPro" id="IPR003593">
    <property type="entry name" value="AAA+_ATPase"/>
</dbReference>
<accession>A0AAJ1AGL0</accession>
<dbReference type="PROSITE" id="PS50893">
    <property type="entry name" value="ABC_TRANSPORTER_2"/>
    <property type="match status" value="1"/>
</dbReference>
<keyword evidence="4" id="KW-1278">Translocase</keyword>
<keyword evidence="2" id="KW-0547">Nucleotide-binding</keyword>
<dbReference type="GO" id="GO:0016887">
    <property type="term" value="F:ATP hydrolysis activity"/>
    <property type="evidence" value="ECO:0007669"/>
    <property type="project" value="InterPro"/>
</dbReference>
<dbReference type="InterPro" id="IPR003439">
    <property type="entry name" value="ABC_transporter-like_ATP-bd"/>
</dbReference>
<dbReference type="PANTHER" id="PTHR42794:SF1">
    <property type="entry name" value="HEMIN IMPORT ATP-BINDING PROTEIN HMUV"/>
    <property type="match status" value="1"/>
</dbReference>
<evidence type="ECO:0000256" key="4">
    <source>
        <dbReference type="ARBA" id="ARBA00022967"/>
    </source>
</evidence>
<dbReference type="InterPro" id="IPR027417">
    <property type="entry name" value="P-loop_NTPase"/>
</dbReference>
<dbReference type="SUPFAM" id="SSF52540">
    <property type="entry name" value="P-loop containing nucleoside triphosphate hydrolases"/>
    <property type="match status" value="1"/>
</dbReference>
<feature type="domain" description="ABC transporter" evidence="5">
    <location>
        <begin position="5"/>
        <end position="241"/>
    </location>
</feature>
<reference evidence="6 7" key="1">
    <citation type="journal article" date="2021" name="bioRxiv">
        <title>Unraveling nitrogen, sulfur and carbon metabolic pathways and microbial community transcriptional responses to substrate deprivation and toxicity stresses in a bioreactor mimicking anoxic brackish coastal sediment conditions.</title>
        <authorList>
            <person name="Martins P.D."/>
            <person name="Echeveste M.J."/>
            <person name="Arshad A."/>
            <person name="Kurth J."/>
            <person name="Ouboter H."/>
            <person name="Jetten M.S.M."/>
            <person name="Welte C.U."/>
        </authorList>
    </citation>
    <scope>NUCLEOTIDE SEQUENCE [LARGE SCALE GENOMIC DNA]</scope>
    <source>
        <strain evidence="6">MAG_38</strain>
    </source>
</reference>
<dbReference type="GO" id="GO:0005524">
    <property type="term" value="F:ATP binding"/>
    <property type="evidence" value="ECO:0007669"/>
    <property type="project" value="UniProtKB-KW"/>
</dbReference>
<dbReference type="SMART" id="SM00382">
    <property type="entry name" value="AAA"/>
    <property type="match status" value="1"/>
</dbReference>
<dbReference type="CDD" id="cd03214">
    <property type="entry name" value="ABC_Iron-Siderophores_B12_Hemin"/>
    <property type="match status" value="1"/>
</dbReference>
<dbReference type="PANTHER" id="PTHR42794">
    <property type="entry name" value="HEMIN IMPORT ATP-BINDING PROTEIN HMUV"/>
    <property type="match status" value="1"/>
</dbReference>
<keyword evidence="3 6" id="KW-0067">ATP-binding</keyword>
<dbReference type="PROSITE" id="PS00211">
    <property type="entry name" value="ABC_TRANSPORTER_1"/>
    <property type="match status" value="1"/>
</dbReference>
<evidence type="ECO:0000256" key="3">
    <source>
        <dbReference type="ARBA" id="ARBA00022840"/>
    </source>
</evidence>
<evidence type="ECO:0000259" key="5">
    <source>
        <dbReference type="PROSITE" id="PS50893"/>
    </source>
</evidence>
<gene>
    <name evidence="6" type="ORF">K8G79_01770</name>
</gene>
<dbReference type="InterPro" id="IPR017871">
    <property type="entry name" value="ABC_transporter-like_CS"/>
</dbReference>
<dbReference type="Proteomes" id="UP001197609">
    <property type="component" value="Unassembled WGS sequence"/>
</dbReference>
<name>A0AAJ1AGL0_9BACT</name>
<sequence>MRPGIRFDAVHFTYPSGFGLARIDLFIGQGERVAILGPNGSGKTTLLKLMLGLLHPSEGKVSFEGNVVGGMSRAELARVIAMVPQELPLPYALTVREVVLLGRTPYLHRYRGPTCEDLEAVEAAITATDLLPASSRPYNELSGGERQRVILAMALAQKPRLLLLDEPTRSLDLSHQLRILSLIRDLNVKHGLTVISSMHDLNLSSLYFDRLVFLSLGRIVADGPPDEVIRPDLIQEVFGVPVFVERHPGRGIPWATILPDTLDLFPAREDAP</sequence>
<dbReference type="AlphaFoldDB" id="A0AAJ1AGL0"/>
<evidence type="ECO:0000256" key="2">
    <source>
        <dbReference type="ARBA" id="ARBA00022741"/>
    </source>
</evidence>
<keyword evidence="1" id="KW-0813">Transport</keyword>
<proteinExistence type="predicted"/>
<evidence type="ECO:0000256" key="1">
    <source>
        <dbReference type="ARBA" id="ARBA00022448"/>
    </source>
</evidence>
<evidence type="ECO:0000313" key="7">
    <source>
        <dbReference type="Proteomes" id="UP001197609"/>
    </source>
</evidence>
<protein>
    <submittedName>
        <fullName evidence="6">ABC transporter ATP-binding protein</fullName>
    </submittedName>
</protein>
<dbReference type="EMBL" id="JAIOIU010000021">
    <property type="protein sequence ID" value="MBZ0158869.1"/>
    <property type="molecule type" value="Genomic_DNA"/>
</dbReference>
<evidence type="ECO:0000313" key="6">
    <source>
        <dbReference type="EMBL" id="MBZ0158869.1"/>
    </source>
</evidence>
<comment type="caution">
    <text evidence="6">The sequence shown here is derived from an EMBL/GenBank/DDBJ whole genome shotgun (WGS) entry which is preliminary data.</text>
</comment>
<organism evidence="6 7">
    <name type="scientific">Candidatus Methylomirabilis tolerans</name>
    <dbReference type="NCBI Taxonomy" id="3123416"/>
    <lineage>
        <taxon>Bacteria</taxon>
        <taxon>Candidatus Methylomirabilota</taxon>
        <taxon>Candidatus Methylomirabilia</taxon>
        <taxon>Candidatus Methylomirabilales</taxon>
        <taxon>Candidatus Methylomirabilaceae</taxon>
        <taxon>Candidatus Methylomirabilis</taxon>
    </lineage>
</organism>
<dbReference type="Pfam" id="PF00005">
    <property type="entry name" value="ABC_tran"/>
    <property type="match status" value="1"/>
</dbReference>